<proteinExistence type="predicted"/>
<organism evidence="1 2">
    <name type="scientific">Ameca splendens</name>
    <dbReference type="NCBI Taxonomy" id="208324"/>
    <lineage>
        <taxon>Eukaryota</taxon>
        <taxon>Metazoa</taxon>
        <taxon>Chordata</taxon>
        <taxon>Craniata</taxon>
        <taxon>Vertebrata</taxon>
        <taxon>Euteleostomi</taxon>
        <taxon>Actinopterygii</taxon>
        <taxon>Neopterygii</taxon>
        <taxon>Teleostei</taxon>
        <taxon>Neoteleostei</taxon>
        <taxon>Acanthomorphata</taxon>
        <taxon>Ovalentaria</taxon>
        <taxon>Atherinomorphae</taxon>
        <taxon>Cyprinodontiformes</taxon>
        <taxon>Goodeidae</taxon>
        <taxon>Ameca</taxon>
    </lineage>
</organism>
<accession>A0ABV0YLM6</accession>
<evidence type="ECO:0000313" key="2">
    <source>
        <dbReference type="Proteomes" id="UP001469553"/>
    </source>
</evidence>
<dbReference type="Proteomes" id="UP001469553">
    <property type="component" value="Unassembled WGS sequence"/>
</dbReference>
<sequence length="185" mass="20684">MPQRLVTAETKEKCFKNETAETPFICVISHFNSSSSFHAAGIMATAALSGSRHLAGVRPAKGLSLIFTLLALVSVTNSLIDKNYLKIIQEYYEGGLEDAADKKKDFENQLKVASDIFEEDLEKFHPMLDQVKAATSNSLMLEGFSSDITNILVKQRKDFAKGKKAHQREIEDIWNFVKSQEHGED</sequence>
<keyword evidence="2" id="KW-1185">Reference proteome</keyword>
<reference evidence="1 2" key="1">
    <citation type="submission" date="2021-06" db="EMBL/GenBank/DDBJ databases">
        <authorList>
            <person name="Palmer J.M."/>
        </authorList>
    </citation>
    <scope>NUCLEOTIDE SEQUENCE [LARGE SCALE GENOMIC DNA]</scope>
    <source>
        <strain evidence="1 2">AS_MEX2019</strain>
        <tissue evidence="1">Muscle</tissue>
    </source>
</reference>
<name>A0ABV0YLM6_9TELE</name>
<protein>
    <submittedName>
        <fullName evidence="1">Uncharacterized protein</fullName>
    </submittedName>
</protein>
<dbReference type="EMBL" id="JAHRIP010037975">
    <property type="protein sequence ID" value="MEQ2294748.1"/>
    <property type="molecule type" value="Genomic_DNA"/>
</dbReference>
<comment type="caution">
    <text evidence="1">The sequence shown here is derived from an EMBL/GenBank/DDBJ whole genome shotgun (WGS) entry which is preliminary data.</text>
</comment>
<gene>
    <name evidence="1" type="ORF">AMECASPLE_007090</name>
</gene>
<evidence type="ECO:0000313" key="1">
    <source>
        <dbReference type="EMBL" id="MEQ2294748.1"/>
    </source>
</evidence>